<name>A0AAE3G920_9PSEU</name>
<reference evidence="2" key="1">
    <citation type="submission" date="2022-06" db="EMBL/GenBank/DDBJ databases">
        <title>Genomic Encyclopedia of Archaeal and Bacterial Type Strains, Phase II (KMG-II): from individual species to whole genera.</title>
        <authorList>
            <person name="Goeker M."/>
        </authorList>
    </citation>
    <scope>NUCLEOTIDE SEQUENCE</scope>
    <source>
        <strain evidence="2">DSM 43935</strain>
    </source>
</reference>
<dbReference type="PANTHER" id="PTHR43591">
    <property type="entry name" value="METHYLTRANSFERASE"/>
    <property type="match status" value="1"/>
</dbReference>
<dbReference type="Pfam" id="PF08241">
    <property type="entry name" value="Methyltransf_11"/>
    <property type="match status" value="1"/>
</dbReference>
<accession>A0AAE3G920</accession>
<dbReference type="CDD" id="cd02440">
    <property type="entry name" value="AdoMet_MTases"/>
    <property type="match status" value="1"/>
</dbReference>
<dbReference type="AlphaFoldDB" id="A0AAE3G920"/>
<keyword evidence="3" id="KW-1185">Reference proteome</keyword>
<dbReference type="InterPro" id="IPR013216">
    <property type="entry name" value="Methyltransf_11"/>
</dbReference>
<feature type="domain" description="Methyltransferase type 11" evidence="1">
    <location>
        <begin position="50"/>
        <end position="141"/>
    </location>
</feature>
<comment type="caution">
    <text evidence="2">The sequence shown here is derived from an EMBL/GenBank/DDBJ whole genome shotgun (WGS) entry which is preliminary data.</text>
</comment>
<keyword evidence="2" id="KW-0808">Transferase</keyword>
<sequence length="257" mass="27383">MSNHTPPDASEIAVDELIRRLDLADALPEAASLRAHSYDLLAPTPGALVVDVGTGSGRAVAELRALGAAAIGVDVSERMVAVARRRWPGADFRLGSAYRLPLPDGSAAGYRADKVFHELDDPGAALAEARRVLRPGGRIVLLGQDWDGFLIDSDEPVLTRAIGHARADTVTNAWSARRYRNLLLDNGFVDVTVSARTVLHTDERALPLLVGLAAAAHSAGAVPRDQADAWVAEQTRRARDGRLFLAVPLFVAAATRP</sequence>
<dbReference type="EMBL" id="JAMTCK010000002">
    <property type="protein sequence ID" value="MCP2163936.1"/>
    <property type="molecule type" value="Genomic_DNA"/>
</dbReference>
<evidence type="ECO:0000259" key="1">
    <source>
        <dbReference type="Pfam" id="PF08241"/>
    </source>
</evidence>
<gene>
    <name evidence="2" type="ORF">LX83_000776</name>
</gene>
<evidence type="ECO:0000313" key="3">
    <source>
        <dbReference type="Proteomes" id="UP001206128"/>
    </source>
</evidence>
<dbReference type="Proteomes" id="UP001206128">
    <property type="component" value="Unassembled WGS sequence"/>
</dbReference>
<proteinExistence type="predicted"/>
<dbReference type="InterPro" id="IPR029063">
    <property type="entry name" value="SAM-dependent_MTases_sf"/>
</dbReference>
<organism evidence="2 3">
    <name type="scientific">Goodfellowiella coeruleoviolacea</name>
    <dbReference type="NCBI Taxonomy" id="334858"/>
    <lineage>
        <taxon>Bacteria</taxon>
        <taxon>Bacillati</taxon>
        <taxon>Actinomycetota</taxon>
        <taxon>Actinomycetes</taxon>
        <taxon>Pseudonocardiales</taxon>
        <taxon>Pseudonocardiaceae</taxon>
        <taxon>Goodfellowiella</taxon>
    </lineage>
</organism>
<dbReference type="GO" id="GO:0032259">
    <property type="term" value="P:methylation"/>
    <property type="evidence" value="ECO:0007669"/>
    <property type="project" value="UniProtKB-KW"/>
</dbReference>
<protein>
    <submittedName>
        <fullName evidence="2">Methyltransferase domain-containing protein</fullName>
    </submittedName>
</protein>
<evidence type="ECO:0000313" key="2">
    <source>
        <dbReference type="EMBL" id="MCP2163936.1"/>
    </source>
</evidence>
<dbReference type="SUPFAM" id="SSF53335">
    <property type="entry name" value="S-adenosyl-L-methionine-dependent methyltransferases"/>
    <property type="match status" value="1"/>
</dbReference>
<keyword evidence="2" id="KW-0489">Methyltransferase</keyword>
<dbReference type="RefSeq" id="WP_253767119.1">
    <property type="nucleotide sequence ID" value="NZ_JAMTCK010000002.1"/>
</dbReference>
<dbReference type="GO" id="GO:0008757">
    <property type="term" value="F:S-adenosylmethionine-dependent methyltransferase activity"/>
    <property type="evidence" value="ECO:0007669"/>
    <property type="project" value="InterPro"/>
</dbReference>
<dbReference type="Gene3D" id="3.40.50.150">
    <property type="entry name" value="Vaccinia Virus protein VP39"/>
    <property type="match status" value="1"/>
</dbReference>
<dbReference type="PANTHER" id="PTHR43591:SF24">
    <property type="entry name" value="2-METHOXY-6-POLYPRENYL-1,4-BENZOQUINOL METHYLASE, MITOCHONDRIAL"/>
    <property type="match status" value="1"/>
</dbReference>